<dbReference type="PROSITE" id="PS51257">
    <property type="entry name" value="PROKAR_LIPOPROTEIN"/>
    <property type="match status" value="1"/>
</dbReference>
<dbReference type="Proteomes" id="UP000199214">
    <property type="component" value="Unassembled WGS sequence"/>
</dbReference>
<feature type="signal peptide" evidence="1">
    <location>
        <begin position="1"/>
        <end position="23"/>
    </location>
</feature>
<feature type="chain" id="PRO_5011616839" description="Peptidase inhibitor I78 family protein" evidence="1">
    <location>
        <begin position="24"/>
        <end position="116"/>
    </location>
</feature>
<evidence type="ECO:0000256" key="1">
    <source>
        <dbReference type="SAM" id="SignalP"/>
    </source>
</evidence>
<dbReference type="RefSeq" id="WP_093006673.1">
    <property type="nucleotide sequence ID" value="NZ_FNZZ01000004.1"/>
</dbReference>
<accession>A0A1H7S9L9</accession>
<keyword evidence="3" id="KW-1185">Reference proteome</keyword>
<proteinExistence type="predicted"/>
<evidence type="ECO:0000313" key="3">
    <source>
        <dbReference type="Proteomes" id="UP000199214"/>
    </source>
</evidence>
<gene>
    <name evidence="2" type="ORF">SAMN05216382_2470</name>
</gene>
<dbReference type="EMBL" id="FNZZ01000004">
    <property type="protein sequence ID" value="SEL68444.1"/>
    <property type="molecule type" value="Genomic_DNA"/>
</dbReference>
<organism evidence="2 3">
    <name type="scientific">Sphingomonas palmae</name>
    <dbReference type="NCBI Taxonomy" id="1855283"/>
    <lineage>
        <taxon>Bacteria</taxon>
        <taxon>Pseudomonadati</taxon>
        <taxon>Pseudomonadota</taxon>
        <taxon>Alphaproteobacteria</taxon>
        <taxon>Sphingomonadales</taxon>
        <taxon>Sphingomonadaceae</taxon>
        <taxon>Sphingomonas</taxon>
    </lineage>
</organism>
<dbReference type="AlphaFoldDB" id="A0A1H7S9L9"/>
<reference evidence="3" key="1">
    <citation type="submission" date="2016-10" db="EMBL/GenBank/DDBJ databases">
        <authorList>
            <person name="Varghese N."/>
            <person name="Submissions S."/>
        </authorList>
    </citation>
    <scope>NUCLEOTIDE SEQUENCE [LARGE SCALE GENOMIC DNA]</scope>
    <source>
        <strain evidence="3">JS21-1</strain>
    </source>
</reference>
<protein>
    <recommendedName>
        <fullName evidence="4">Peptidase inhibitor I78 family protein</fullName>
    </recommendedName>
</protein>
<sequence>MTIRRFAFVAPILLAACGQPTTATVNATDPAVSNSDASATNTADAIASLNEAQRNAVLFRAIRDGNEACQEITGATATQSLDNKPAWLVTCDKQQQYTVVLRNGDTALVTPVTTQN</sequence>
<dbReference type="OrthoDB" id="7472823at2"/>
<evidence type="ECO:0000313" key="2">
    <source>
        <dbReference type="EMBL" id="SEL68444.1"/>
    </source>
</evidence>
<evidence type="ECO:0008006" key="4">
    <source>
        <dbReference type="Google" id="ProtNLM"/>
    </source>
</evidence>
<name>A0A1H7S9L9_9SPHN</name>
<keyword evidence="1" id="KW-0732">Signal</keyword>